<evidence type="ECO:0000313" key="3">
    <source>
        <dbReference type="Proteomes" id="UP000198734"/>
    </source>
</evidence>
<dbReference type="GO" id="GO:0046677">
    <property type="term" value="P:response to antibiotic"/>
    <property type="evidence" value="ECO:0007669"/>
    <property type="project" value="InterPro"/>
</dbReference>
<dbReference type="PROSITE" id="PS51257">
    <property type="entry name" value="PROKAR_LIPOPROTEIN"/>
    <property type="match status" value="1"/>
</dbReference>
<dbReference type="CDD" id="cd14728">
    <property type="entry name" value="Ere-like"/>
    <property type="match status" value="1"/>
</dbReference>
<dbReference type="Gene3D" id="3.40.1660.10">
    <property type="entry name" value="EreA-like (biosynthetic domain)"/>
    <property type="match status" value="1"/>
</dbReference>
<evidence type="ECO:0000256" key="1">
    <source>
        <dbReference type="SAM" id="SignalP"/>
    </source>
</evidence>
<feature type="signal peptide" evidence="1">
    <location>
        <begin position="1"/>
        <end position="26"/>
    </location>
</feature>
<dbReference type="Gene3D" id="1.20.1440.30">
    <property type="entry name" value="Biosynthetic Protein domain"/>
    <property type="match status" value="1"/>
</dbReference>
<dbReference type="EMBL" id="FOXU01000003">
    <property type="protein sequence ID" value="SFQ46737.1"/>
    <property type="molecule type" value="Genomic_DNA"/>
</dbReference>
<accession>A0A1I5YS97</accession>
<dbReference type="SUPFAM" id="SSF159501">
    <property type="entry name" value="EreA/ChaN-like"/>
    <property type="match status" value="1"/>
</dbReference>
<feature type="chain" id="PRO_5011527557" evidence="1">
    <location>
        <begin position="27"/>
        <end position="419"/>
    </location>
</feature>
<dbReference type="RefSeq" id="WP_093536927.1">
    <property type="nucleotide sequence ID" value="NZ_FOXU01000003.1"/>
</dbReference>
<sequence>MLNKSYLVCAAILLSIFLAGCSSGKAVDNAESYISTVDAMDIPDHVKLIGLGEATHGNVEFQELKKEVFKTLIKHENVRVFVIEGDFGGGQQINEFILHGNGTAEEAVNTLDYGIYQTEQMVELVQWLHDYNASVNEQEKVYFYGNDMQRYNYSKEGVLKYYKTVNQDAFKNYELKLEHVSNEKMRELTTEQLNETKQTIDEIILDLQSNVAAYVGKSTKEMYTFALQYAQIMKQRTQLFLNDKDYMQLRDEYLTDNMQWIMQFEATRGNEKVFFNGHNGHIEKTSASLAGYKSMGNYLDELYGDEYFAIGTDFIESNFQSKNSSSGDRKNYKVKNHNALVDAFKEVESNIFYVDFEKASESGDLEEIVSKEQKMANIGDDFRMWYKFLKMFYTIEMTPNEAYDGIIIVKEATPTSVKE</sequence>
<dbReference type="AlphaFoldDB" id="A0A1I5YS97"/>
<dbReference type="Proteomes" id="UP000198734">
    <property type="component" value="Unassembled WGS sequence"/>
</dbReference>
<dbReference type="InterPro" id="IPR052036">
    <property type="entry name" value="Hydrolase/PRTase-associated"/>
</dbReference>
<dbReference type="InterPro" id="IPR007815">
    <property type="entry name" value="Emycin_Estase"/>
</dbReference>
<dbReference type="OrthoDB" id="9810066at2"/>
<protein>
    <submittedName>
        <fullName evidence="2">Erythromycin esterase</fullName>
    </submittedName>
</protein>
<proteinExistence type="predicted"/>
<organism evidence="2 3">
    <name type="scientific">Psychrobacillus psychrotolerans</name>
    <dbReference type="NCBI Taxonomy" id="126156"/>
    <lineage>
        <taxon>Bacteria</taxon>
        <taxon>Bacillati</taxon>
        <taxon>Bacillota</taxon>
        <taxon>Bacilli</taxon>
        <taxon>Bacillales</taxon>
        <taxon>Bacillaceae</taxon>
        <taxon>Psychrobacillus</taxon>
    </lineage>
</organism>
<keyword evidence="1" id="KW-0732">Signal</keyword>
<keyword evidence="3" id="KW-1185">Reference proteome</keyword>
<dbReference type="Gene3D" id="3.30.1870.10">
    <property type="entry name" value="EreA-like, domain 2"/>
    <property type="match status" value="1"/>
</dbReference>
<name>A0A1I5YS97_9BACI</name>
<gene>
    <name evidence="2" type="ORF">SAMN05421670_2192</name>
</gene>
<evidence type="ECO:0000313" key="2">
    <source>
        <dbReference type="EMBL" id="SFQ46737.1"/>
    </source>
</evidence>
<dbReference type="PANTHER" id="PTHR31299:SF0">
    <property type="entry name" value="ESTERASE, PUTATIVE (AFU_ORTHOLOGUE AFUA_1G05850)-RELATED"/>
    <property type="match status" value="1"/>
</dbReference>
<dbReference type="PANTHER" id="PTHR31299">
    <property type="entry name" value="ESTERASE, PUTATIVE (AFU_ORTHOLOGUE AFUA_1G05850)-RELATED"/>
    <property type="match status" value="1"/>
</dbReference>
<reference evidence="3" key="1">
    <citation type="submission" date="2016-10" db="EMBL/GenBank/DDBJ databases">
        <authorList>
            <person name="Varghese N."/>
            <person name="Submissions S."/>
        </authorList>
    </citation>
    <scope>NUCLEOTIDE SEQUENCE [LARGE SCALE GENOMIC DNA]</scope>
    <source>
        <strain evidence="3">DSM 11706</strain>
    </source>
</reference>
<dbReference type="STRING" id="126156.SAMN05421670_2192"/>
<dbReference type="Pfam" id="PF05139">
    <property type="entry name" value="Erythro_esteras"/>
    <property type="match status" value="1"/>
</dbReference>